<dbReference type="Proteomes" id="UP000029452">
    <property type="component" value="Unassembled WGS sequence"/>
</dbReference>
<protein>
    <submittedName>
        <fullName evidence="1">Uncharacterized protein</fullName>
    </submittedName>
</protein>
<dbReference type="AlphaFoldDB" id="A0A094X948"/>
<sequence length="49" mass="5439">MDNVLAFVGLSTMIRVFPAACAREVFETAPPFAPEEAFFVVDRLVVAFF</sequence>
<gene>
    <name evidence="1" type="ORF">LptCag_2483</name>
</gene>
<dbReference type="EMBL" id="JPGK01000001">
    <property type="protein sequence ID" value="KGA95049.1"/>
    <property type="molecule type" value="Genomic_DNA"/>
</dbReference>
<evidence type="ECO:0000313" key="1">
    <source>
        <dbReference type="EMBL" id="KGA95049.1"/>
    </source>
</evidence>
<evidence type="ECO:0000313" key="2">
    <source>
        <dbReference type="Proteomes" id="UP000029452"/>
    </source>
</evidence>
<name>A0A094X948_9BACT</name>
<organism evidence="1 2">
    <name type="scientific">Leptospirillum ferriphilum</name>
    <dbReference type="NCBI Taxonomy" id="178606"/>
    <lineage>
        <taxon>Bacteria</taxon>
        <taxon>Pseudomonadati</taxon>
        <taxon>Nitrospirota</taxon>
        <taxon>Nitrospiria</taxon>
        <taxon>Nitrospirales</taxon>
        <taxon>Nitrospiraceae</taxon>
        <taxon>Leptospirillum</taxon>
    </lineage>
</organism>
<proteinExistence type="predicted"/>
<reference evidence="1 2" key="1">
    <citation type="submission" date="2014-06" db="EMBL/GenBank/DDBJ databases">
        <title>Draft genome sequence of iron oxidizing acidophile Leptospirillum ferriphilum DSM14647.</title>
        <authorList>
            <person name="Cardenas J.P."/>
            <person name="Lazcano M."/>
            <person name="Ossandon F.J."/>
            <person name="Corbett M."/>
            <person name="Holmes D.S."/>
            <person name="Watkin E."/>
        </authorList>
    </citation>
    <scope>NUCLEOTIDE SEQUENCE [LARGE SCALE GENOMIC DNA]</scope>
    <source>
        <strain evidence="1 2">DSM 14647</strain>
    </source>
</reference>
<comment type="caution">
    <text evidence="1">The sequence shown here is derived from an EMBL/GenBank/DDBJ whole genome shotgun (WGS) entry which is preliminary data.</text>
</comment>
<dbReference type="PATRIC" id="fig|178606.4.peg.265"/>
<accession>A0A094X948</accession>